<evidence type="ECO:0000313" key="2">
    <source>
        <dbReference type="Proteomes" id="UP000295278"/>
    </source>
</evidence>
<dbReference type="Proteomes" id="UP000295278">
    <property type="component" value="Unassembled WGS sequence"/>
</dbReference>
<dbReference type="RefSeq" id="WP_131910193.1">
    <property type="nucleotide sequence ID" value="NZ_SMFM01000006.1"/>
</dbReference>
<dbReference type="Pfam" id="PF05974">
    <property type="entry name" value="DUF892"/>
    <property type="match status" value="1"/>
</dbReference>
<dbReference type="PANTHER" id="PTHR30565">
    <property type="entry name" value="PROTEIN YCIF"/>
    <property type="match status" value="1"/>
</dbReference>
<dbReference type="AlphaFoldDB" id="A0A4R5ASK7"/>
<proteinExistence type="predicted"/>
<dbReference type="InterPro" id="IPR010287">
    <property type="entry name" value="DUF892_YciF-like"/>
</dbReference>
<dbReference type="OrthoDB" id="9795056at2"/>
<keyword evidence="2" id="KW-1185">Reference proteome</keyword>
<dbReference type="InterPro" id="IPR009078">
    <property type="entry name" value="Ferritin-like_SF"/>
</dbReference>
<sequence>MKTAIKKNEEIMGTAPANKKVAHGLRDLFEVGLKDIYWSEKVLTKTLPKMVKNASSPELVSSLKAQLSESHEHVSRLEKIFEVTGIKPIAKKCDAMQGILKETNGLIKETDLGMVRDAGIIAADQKVKHYEIATYGTLHAFAKTLGENKAANLLAMTLDEEKKTDSALTGIALSSINRQAFKAAANTNIKM</sequence>
<gene>
    <name evidence="1" type="ORF">E0F89_12945</name>
</gene>
<protein>
    <submittedName>
        <fullName evidence="1">Ferritin-like domain-containing protein</fullName>
    </submittedName>
</protein>
<dbReference type="InterPro" id="IPR012347">
    <property type="entry name" value="Ferritin-like"/>
</dbReference>
<reference evidence="1 2" key="1">
    <citation type="submission" date="2019-03" db="EMBL/GenBank/DDBJ databases">
        <title>Flavobacterium AT-3-2 sp. nov., isolated from arctic soil.</title>
        <authorList>
            <person name="Chaudhary D.K."/>
        </authorList>
    </citation>
    <scope>NUCLEOTIDE SEQUENCE [LARGE SCALE GENOMIC DNA]</scope>
    <source>
        <strain evidence="1 2">AT-3-2</strain>
    </source>
</reference>
<accession>A0A4R5ASK7</accession>
<evidence type="ECO:0000313" key="1">
    <source>
        <dbReference type="EMBL" id="TDD75275.1"/>
    </source>
</evidence>
<organism evidence="1 2">
    <name type="scientific">Flavobacterium caseinilyticum</name>
    <dbReference type="NCBI Taxonomy" id="2541732"/>
    <lineage>
        <taxon>Bacteria</taxon>
        <taxon>Pseudomonadati</taxon>
        <taxon>Bacteroidota</taxon>
        <taxon>Flavobacteriia</taxon>
        <taxon>Flavobacteriales</taxon>
        <taxon>Flavobacteriaceae</taxon>
        <taxon>Flavobacterium</taxon>
    </lineage>
</organism>
<name>A0A4R5ASK7_9FLAO</name>
<comment type="caution">
    <text evidence="1">The sequence shown here is derived from an EMBL/GenBank/DDBJ whole genome shotgun (WGS) entry which is preliminary data.</text>
</comment>
<dbReference type="EMBL" id="SMFM01000006">
    <property type="protein sequence ID" value="TDD75275.1"/>
    <property type="molecule type" value="Genomic_DNA"/>
</dbReference>
<dbReference type="CDD" id="cd07909">
    <property type="entry name" value="YciF"/>
    <property type="match status" value="1"/>
</dbReference>
<dbReference type="InterPro" id="IPR047114">
    <property type="entry name" value="YciF"/>
</dbReference>
<dbReference type="Gene3D" id="1.20.1260.10">
    <property type="match status" value="1"/>
</dbReference>
<dbReference type="PANTHER" id="PTHR30565:SF9">
    <property type="entry name" value="PROTEIN YCIF"/>
    <property type="match status" value="1"/>
</dbReference>
<dbReference type="SUPFAM" id="SSF47240">
    <property type="entry name" value="Ferritin-like"/>
    <property type="match status" value="1"/>
</dbReference>